<dbReference type="Proteomes" id="UP000283095">
    <property type="component" value="Chromosome"/>
</dbReference>
<protein>
    <submittedName>
        <fullName evidence="1">Restriction endonuclease</fullName>
    </submittedName>
</protein>
<evidence type="ECO:0000313" key="2">
    <source>
        <dbReference type="Proteomes" id="UP000283095"/>
    </source>
</evidence>
<organism evidence="1 2">
    <name type="scientific">Peribacillus asahii</name>
    <dbReference type="NCBI Taxonomy" id="228899"/>
    <lineage>
        <taxon>Bacteria</taxon>
        <taxon>Bacillati</taxon>
        <taxon>Bacillota</taxon>
        <taxon>Bacilli</taxon>
        <taxon>Bacillales</taxon>
        <taxon>Bacillaceae</taxon>
        <taxon>Peribacillus</taxon>
    </lineage>
</organism>
<reference evidence="1 2" key="1">
    <citation type="submission" date="2018-01" db="EMBL/GenBank/DDBJ databases">
        <title>Bacillus asahii Genome sequencing and assembly.</title>
        <authorList>
            <person name="Jiang H."/>
            <person name="Feng Y."/>
            <person name="Zhao F."/>
            <person name="Lin X."/>
        </authorList>
    </citation>
    <scope>NUCLEOTIDE SEQUENCE [LARGE SCALE GENOMIC DNA]</scope>
    <source>
        <strain evidence="1 2">OM18</strain>
    </source>
</reference>
<dbReference type="GO" id="GO:0004519">
    <property type="term" value="F:endonuclease activity"/>
    <property type="evidence" value="ECO:0007669"/>
    <property type="project" value="UniProtKB-KW"/>
</dbReference>
<keyword evidence="1" id="KW-0540">Nuclease</keyword>
<evidence type="ECO:0000313" key="1">
    <source>
        <dbReference type="EMBL" id="AZV41999.1"/>
    </source>
</evidence>
<dbReference type="OrthoDB" id="9781481at2"/>
<name>A0A3T0KNP8_9BACI</name>
<dbReference type="AlphaFoldDB" id="A0A3T0KNP8"/>
<keyword evidence="1" id="KW-0255">Endonuclease</keyword>
<accession>A0A3T0KNP8</accession>
<sequence length="349" mass="41154">MCAKKVNEDLIEDKKQEVLNSLNSIFSVTYVSGTNNQYQTKYVISKRFKSTYKKIHGKGAERNRDVNWKDDPRVWINIHTTYKKDGSEGLLIQIKCKCFEWLGGRSNNKKKFADKWGFPTNNKNIEYKVCHGKILNLWVMNKEILTFNPSQDYFSYFLEEAYKVYELNSLEYRIENLDDTTLLIAETNKDVHLQEEMEDYLYQKEVQESVGWGKRGEIVDVPVEKPLRSDKTTSETYKRNGQIGKIAIVYADFLCEVDDNHKDFTSNVTGRNYVEAHHLIPMEYQDSFDYSIDVEANIVSLCVSCHKKLHHAIFEEKEHILKQLYNNRKARLKRCRINITEEILLNYYK</sequence>
<gene>
    <name evidence="1" type="ORF">BAOM_1389</name>
</gene>
<dbReference type="KEGG" id="pasa:BAOM_1389"/>
<dbReference type="EMBL" id="CP026095">
    <property type="protein sequence ID" value="AZV41999.1"/>
    <property type="molecule type" value="Genomic_DNA"/>
</dbReference>
<proteinExistence type="predicted"/>
<keyword evidence="1" id="KW-0378">Hydrolase</keyword>
<dbReference type="RefSeq" id="WP_127759573.1">
    <property type="nucleotide sequence ID" value="NZ_CP026095.1"/>
</dbReference>